<name>A0ABU2RWD0_9ACTN</name>
<dbReference type="Gene3D" id="3.40.50.280">
    <property type="entry name" value="Cobalamin-binding domain"/>
    <property type="match status" value="1"/>
</dbReference>
<dbReference type="InterPro" id="IPR006158">
    <property type="entry name" value="Cobalamin-bd"/>
</dbReference>
<dbReference type="Gene3D" id="1.10.1240.10">
    <property type="entry name" value="Methionine synthase domain"/>
    <property type="match status" value="1"/>
</dbReference>
<dbReference type="InterPro" id="IPR050554">
    <property type="entry name" value="Met_Synthase/Corrinoid"/>
</dbReference>
<dbReference type="Proteomes" id="UP001183777">
    <property type="component" value="Unassembled WGS sequence"/>
</dbReference>
<dbReference type="InterPro" id="IPR036724">
    <property type="entry name" value="Cobalamin-bd_sf"/>
</dbReference>
<evidence type="ECO:0000313" key="4">
    <source>
        <dbReference type="EMBL" id="MDT0431848.1"/>
    </source>
</evidence>
<sequence>MSTPTTAPAAHATSHAGLGPLRERMWTAVTDGDEYAASAHVLGALDDGTDAESVLLDVIAPVQARVGAEWAANRLGVAQEHAASAIAERVIAALAHHPSARVEPRLGRIAVACVDKEWHALPARLLAEVLSLRGWRVDFLGAQVPTPHLVAHLHHSGADAVALSSSLATRLPTAHAAITACQAVGVAVLAGGAAFGPDGRYARLLGADAWAPDARSAARRLAEGIPAPETAGGHASAGDLPHLADQEYTYVAREQVPLAREVLAQLERRFPAMAGYTDHQRERTAEDIVHLLDHLAVALYVDDDALFTAFVTWTAGILTARDVPARSLRPALDALAAELQDFPRARRLLDHARHALDATLAPGGRTPGAPA</sequence>
<organism evidence="4 5">
    <name type="scientific">Streptomyces salyersiae</name>
    <dbReference type="NCBI Taxonomy" id="3075530"/>
    <lineage>
        <taxon>Bacteria</taxon>
        <taxon>Bacillati</taxon>
        <taxon>Actinomycetota</taxon>
        <taxon>Actinomycetes</taxon>
        <taxon>Kitasatosporales</taxon>
        <taxon>Streptomycetaceae</taxon>
        <taxon>Streptomyces</taxon>
    </lineage>
</organism>
<dbReference type="PANTHER" id="PTHR45833">
    <property type="entry name" value="METHIONINE SYNTHASE"/>
    <property type="match status" value="1"/>
</dbReference>
<dbReference type="RefSeq" id="WP_311660858.1">
    <property type="nucleotide sequence ID" value="NZ_JAVREX010000017.1"/>
</dbReference>
<keyword evidence="1" id="KW-0479">Metal-binding</keyword>
<dbReference type="Pfam" id="PF02607">
    <property type="entry name" value="B12-binding_2"/>
    <property type="match status" value="1"/>
</dbReference>
<protein>
    <submittedName>
        <fullName evidence="4">Cobalamin-dependent protein</fullName>
    </submittedName>
</protein>
<reference evidence="5" key="1">
    <citation type="submission" date="2023-07" db="EMBL/GenBank/DDBJ databases">
        <title>30 novel species of actinomycetes from the DSMZ collection.</title>
        <authorList>
            <person name="Nouioui I."/>
        </authorList>
    </citation>
    <scope>NUCLEOTIDE SEQUENCE [LARGE SCALE GENOMIC DNA]</scope>
    <source>
        <strain evidence="5">DSM 41770</strain>
    </source>
</reference>
<accession>A0ABU2RWD0</accession>
<keyword evidence="2" id="KW-0170">Cobalt</keyword>
<gene>
    <name evidence="4" type="ORF">RM649_29955</name>
</gene>
<comment type="caution">
    <text evidence="4">The sequence shown here is derived from an EMBL/GenBank/DDBJ whole genome shotgun (WGS) entry which is preliminary data.</text>
</comment>
<dbReference type="Pfam" id="PF02310">
    <property type="entry name" value="B12-binding"/>
    <property type="match status" value="1"/>
</dbReference>
<dbReference type="EMBL" id="JAVREX010000017">
    <property type="protein sequence ID" value="MDT0431848.1"/>
    <property type="molecule type" value="Genomic_DNA"/>
</dbReference>
<evidence type="ECO:0000256" key="1">
    <source>
        <dbReference type="ARBA" id="ARBA00022723"/>
    </source>
</evidence>
<feature type="domain" description="B12-binding" evidence="3">
    <location>
        <begin position="106"/>
        <end position="232"/>
    </location>
</feature>
<dbReference type="InterPro" id="IPR036594">
    <property type="entry name" value="Meth_synthase_dom"/>
</dbReference>
<evidence type="ECO:0000313" key="5">
    <source>
        <dbReference type="Proteomes" id="UP001183777"/>
    </source>
</evidence>
<evidence type="ECO:0000259" key="3">
    <source>
        <dbReference type="PROSITE" id="PS51332"/>
    </source>
</evidence>
<dbReference type="SUPFAM" id="SSF52242">
    <property type="entry name" value="Cobalamin (vitamin B12)-binding domain"/>
    <property type="match status" value="1"/>
</dbReference>
<dbReference type="PROSITE" id="PS51332">
    <property type="entry name" value="B12_BINDING"/>
    <property type="match status" value="1"/>
</dbReference>
<keyword evidence="5" id="KW-1185">Reference proteome</keyword>
<dbReference type="PANTHER" id="PTHR45833:SF1">
    <property type="entry name" value="METHIONINE SYNTHASE"/>
    <property type="match status" value="1"/>
</dbReference>
<evidence type="ECO:0000256" key="2">
    <source>
        <dbReference type="ARBA" id="ARBA00023285"/>
    </source>
</evidence>
<proteinExistence type="predicted"/>
<dbReference type="InterPro" id="IPR003759">
    <property type="entry name" value="Cbl-bd_cap"/>
</dbReference>